<name>A0ABT8A5C7_9PROT</name>
<dbReference type="EMBL" id="JAUFPN010000126">
    <property type="protein sequence ID" value="MDN3564987.1"/>
    <property type="molecule type" value="Genomic_DNA"/>
</dbReference>
<dbReference type="Proteomes" id="UP001529369">
    <property type="component" value="Unassembled WGS sequence"/>
</dbReference>
<organism evidence="1 2">
    <name type="scientific">Paeniroseomonas aquatica</name>
    <dbReference type="NCBI Taxonomy" id="373043"/>
    <lineage>
        <taxon>Bacteria</taxon>
        <taxon>Pseudomonadati</taxon>
        <taxon>Pseudomonadota</taxon>
        <taxon>Alphaproteobacteria</taxon>
        <taxon>Acetobacterales</taxon>
        <taxon>Acetobacteraceae</taxon>
        <taxon>Paeniroseomonas</taxon>
    </lineage>
</organism>
<protein>
    <submittedName>
        <fullName evidence="1">Uncharacterized protein</fullName>
    </submittedName>
</protein>
<gene>
    <name evidence="1" type="ORF">QWZ14_11510</name>
</gene>
<comment type="caution">
    <text evidence="1">The sequence shown here is derived from an EMBL/GenBank/DDBJ whole genome shotgun (WGS) entry which is preliminary data.</text>
</comment>
<keyword evidence="2" id="KW-1185">Reference proteome</keyword>
<proteinExistence type="predicted"/>
<reference evidence="2" key="1">
    <citation type="journal article" date="2019" name="Int. J. Syst. Evol. Microbiol.">
        <title>The Global Catalogue of Microorganisms (GCM) 10K type strain sequencing project: providing services to taxonomists for standard genome sequencing and annotation.</title>
        <authorList>
            <consortium name="The Broad Institute Genomics Platform"/>
            <consortium name="The Broad Institute Genome Sequencing Center for Infectious Disease"/>
            <person name="Wu L."/>
            <person name="Ma J."/>
        </authorList>
    </citation>
    <scope>NUCLEOTIDE SEQUENCE [LARGE SCALE GENOMIC DNA]</scope>
    <source>
        <strain evidence="2">CECT 7131</strain>
    </source>
</reference>
<evidence type="ECO:0000313" key="2">
    <source>
        <dbReference type="Proteomes" id="UP001529369"/>
    </source>
</evidence>
<accession>A0ABT8A5C7</accession>
<dbReference type="RefSeq" id="WP_290316799.1">
    <property type="nucleotide sequence ID" value="NZ_JAUFPN010000126.1"/>
</dbReference>
<evidence type="ECO:0000313" key="1">
    <source>
        <dbReference type="EMBL" id="MDN3564987.1"/>
    </source>
</evidence>
<sequence>MSKDDVELVRGSGNLLRYLKQPNATLEQLRLILAARIIKSLTVNSCGTCQPAYE</sequence>